<proteinExistence type="predicted"/>
<evidence type="ECO:0000313" key="2">
    <source>
        <dbReference type="EMBL" id="KAF2135006.1"/>
    </source>
</evidence>
<dbReference type="GO" id="GO:0016787">
    <property type="term" value="F:hydrolase activity"/>
    <property type="evidence" value="ECO:0007669"/>
    <property type="project" value="UniProtKB-KW"/>
</dbReference>
<accession>A0A6A6ATU0</accession>
<dbReference type="Proteomes" id="UP000799771">
    <property type="component" value="Unassembled WGS sequence"/>
</dbReference>
<name>A0A6A6ATU0_9PLEO</name>
<dbReference type="PANTHER" id="PTHR22946:SF12">
    <property type="entry name" value="CONIDIAL PIGMENT BIOSYNTHESIS PROTEIN AYG1 (AFU_ORTHOLOGUE AFUA_2G17550)"/>
    <property type="match status" value="1"/>
</dbReference>
<sequence>MAAPGGKFYIQDQLKSIAPHHESFKQLWETKWKKPAEMGVYPFMFSTAADFEPIVADLIAGDFKEPYDWDAYARVYFPQAEKLARIAQEAERHGEREKASEYYLRSSAVYRIARFPAPRSAVQREAWTRGKEVCIKGLGMREHPVHEVVIPHTHRLPDEGSDIPVYHLVPAGASASSPVPLLVIFTGLDGYRTELAVWMEGWRQVGVATLVMEIPGTGDCPAAASDPTSPDRLYSSVFDWVARQSGIDADRVAIWAFSTGGYYAIRAAHTHAEKLAGVVALGGGCHHMFAREWLDAVNTLEYPFDLADTLAYKFGYGADVEAFKAEGMRKFSLLEDGTLDRPRCARLLLVNGTEDQIFPVDDYYVALEHGAPKEARFVKGVRHMGEPQSFFTIIPWLYQLFGVKGDVGRQMATLPFKPKY</sequence>
<dbReference type="RefSeq" id="XP_033529393.1">
    <property type="nucleotide sequence ID" value="XM_033663048.1"/>
</dbReference>
<dbReference type="InterPro" id="IPR050261">
    <property type="entry name" value="FrsA_esterase"/>
</dbReference>
<dbReference type="Gene3D" id="3.40.50.1820">
    <property type="entry name" value="alpha/beta hydrolase"/>
    <property type="match status" value="1"/>
</dbReference>
<dbReference type="AlphaFoldDB" id="A0A6A6ATU0"/>
<keyword evidence="3" id="KW-1185">Reference proteome</keyword>
<dbReference type="Pfam" id="PF06500">
    <property type="entry name" value="FrsA-like"/>
    <property type="match status" value="1"/>
</dbReference>
<dbReference type="InterPro" id="IPR010520">
    <property type="entry name" value="FrsA-like"/>
</dbReference>
<dbReference type="InterPro" id="IPR029058">
    <property type="entry name" value="AB_hydrolase_fold"/>
</dbReference>
<keyword evidence="1 2" id="KW-0378">Hydrolase</keyword>
<dbReference type="GeneID" id="54403480"/>
<protein>
    <submittedName>
        <fullName evidence="2">Alpha/beta-hydrolase</fullName>
    </submittedName>
</protein>
<reference evidence="2" key="1">
    <citation type="journal article" date="2020" name="Stud. Mycol.">
        <title>101 Dothideomycetes genomes: a test case for predicting lifestyles and emergence of pathogens.</title>
        <authorList>
            <person name="Haridas S."/>
            <person name="Albert R."/>
            <person name="Binder M."/>
            <person name="Bloem J."/>
            <person name="Labutti K."/>
            <person name="Salamov A."/>
            <person name="Andreopoulos B."/>
            <person name="Baker S."/>
            <person name="Barry K."/>
            <person name="Bills G."/>
            <person name="Bluhm B."/>
            <person name="Cannon C."/>
            <person name="Castanera R."/>
            <person name="Culley D."/>
            <person name="Daum C."/>
            <person name="Ezra D."/>
            <person name="Gonzalez J."/>
            <person name="Henrissat B."/>
            <person name="Kuo A."/>
            <person name="Liang C."/>
            <person name="Lipzen A."/>
            <person name="Lutzoni F."/>
            <person name="Magnuson J."/>
            <person name="Mondo S."/>
            <person name="Nolan M."/>
            <person name="Ohm R."/>
            <person name="Pangilinan J."/>
            <person name="Park H.-J."/>
            <person name="Ramirez L."/>
            <person name="Alfaro M."/>
            <person name="Sun H."/>
            <person name="Tritt A."/>
            <person name="Yoshinaga Y."/>
            <person name="Zwiers L.-H."/>
            <person name="Turgeon B."/>
            <person name="Goodwin S."/>
            <person name="Spatafora J."/>
            <person name="Crous P."/>
            <person name="Grigoriev I."/>
        </authorList>
    </citation>
    <scope>NUCLEOTIDE SEQUENCE</scope>
    <source>
        <strain evidence="2">CBS 119687</strain>
    </source>
</reference>
<dbReference type="OrthoDB" id="5409895at2759"/>
<gene>
    <name evidence="2" type="ORF">P153DRAFT_279889</name>
</gene>
<evidence type="ECO:0000256" key="1">
    <source>
        <dbReference type="ARBA" id="ARBA00022801"/>
    </source>
</evidence>
<evidence type="ECO:0000313" key="3">
    <source>
        <dbReference type="Proteomes" id="UP000799771"/>
    </source>
</evidence>
<dbReference type="EMBL" id="ML977497">
    <property type="protein sequence ID" value="KAF2135006.1"/>
    <property type="molecule type" value="Genomic_DNA"/>
</dbReference>
<dbReference type="SUPFAM" id="SSF53474">
    <property type="entry name" value="alpha/beta-Hydrolases"/>
    <property type="match status" value="1"/>
</dbReference>
<organism evidence="2 3">
    <name type="scientific">Dothidotthia symphoricarpi CBS 119687</name>
    <dbReference type="NCBI Taxonomy" id="1392245"/>
    <lineage>
        <taxon>Eukaryota</taxon>
        <taxon>Fungi</taxon>
        <taxon>Dikarya</taxon>
        <taxon>Ascomycota</taxon>
        <taxon>Pezizomycotina</taxon>
        <taxon>Dothideomycetes</taxon>
        <taxon>Pleosporomycetidae</taxon>
        <taxon>Pleosporales</taxon>
        <taxon>Dothidotthiaceae</taxon>
        <taxon>Dothidotthia</taxon>
    </lineage>
</organism>
<dbReference type="PANTHER" id="PTHR22946">
    <property type="entry name" value="DIENELACTONE HYDROLASE DOMAIN-CONTAINING PROTEIN-RELATED"/>
    <property type="match status" value="1"/>
</dbReference>